<reference evidence="3" key="1">
    <citation type="submission" date="2016-10" db="EMBL/GenBank/DDBJ databases">
        <authorList>
            <person name="Varghese N."/>
            <person name="Submissions S."/>
        </authorList>
    </citation>
    <scope>NUCLEOTIDE SEQUENCE [LARGE SCALE GENOMIC DNA]</scope>
    <source>
        <strain evidence="3">DSM 45459</strain>
    </source>
</reference>
<gene>
    <name evidence="2" type="ORF">SAMN04489718_0744</name>
</gene>
<keyword evidence="1" id="KW-0812">Transmembrane</keyword>
<feature type="transmembrane region" description="Helical" evidence="1">
    <location>
        <begin position="97"/>
        <end position="123"/>
    </location>
</feature>
<accession>A0A1H0YYP3</accession>
<evidence type="ECO:0000256" key="1">
    <source>
        <dbReference type="SAM" id="Phobius"/>
    </source>
</evidence>
<feature type="transmembrane region" description="Helical" evidence="1">
    <location>
        <begin position="215"/>
        <end position="243"/>
    </location>
</feature>
<evidence type="ECO:0000313" key="2">
    <source>
        <dbReference type="EMBL" id="SDQ20315.1"/>
    </source>
</evidence>
<keyword evidence="1" id="KW-1133">Transmembrane helix</keyword>
<dbReference type="EMBL" id="FNKO01000001">
    <property type="protein sequence ID" value="SDQ20315.1"/>
    <property type="molecule type" value="Genomic_DNA"/>
</dbReference>
<proteinExistence type="predicted"/>
<dbReference type="Pfam" id="PF12730">
    <property type="entry name" value="ABC2_membrane_4"/>
    <property type="match status" value="1"/>
</dbReference>
<feature type="transmembrane region" description="Helical" evidence="1">
    <location>
        <begin position="165"/>
        <end position="187"/>
    </location>
</feature>
<evidence type="ECO:0000313" key="3">
    <source>
        <dbReference type="Proteomes" id="UP000199301"/>
    </source>
</evidence>
<evidence type="ECO:0008006" key="4">
    <source>
        <dbReference type="Google" id="ProtNLM"/>
    </source>
</evidence>
<dbReference type="AlphaFoldDB" id="A0A1H0YYP3"/>
<dbReference type="CDD" id="cd21809">
    <property type="entry name" value="ABC-2_lan_permease-like"/>
    <property type="match status" value="1"/>
</dbReference>
<keyword evidence="1" id="KW-0472">Membrane</keyword>
<dbReference type="RefSeq" id="WP_092521040.1">
    <property type="nucleotide sequence ID" value="NZ_FNKO01000001.1"/>
</dbReference>
<dbReference type="Proteomes" id="UP000199301">
    <property type="component" value="Unassembled WGS sequence"/>
</dbReference>
<keyword evidence="3" id="KW-1185">Reference proteome</keyword>
<protein>
    <recommendedName>
        <fullName evidence="4">ABC-2 type transport system permease protein</fullName>
    </recommendedName>
</protein>
<feature type="transmembrane region" description="Helical" evidence="1">
    <location>
        <begin position="135"/>
        <end position="153"/>
    </location>
</feature>
<name>A0A1H0YYP3_9ACTN</name>
<sequence length="249" mass="25306">MGSVGAEFLKLKRSLSWAVVLLLPTVAIVTGTATTLASGHPLEDGWHTLWMRVVVFYGLFPLAIGVATLASLVWRVEHQGGNWNALMSRSVPSAHVVLGKLSVLAVLAAAMQVVLVAGVVVVGELVFALPGTLPARYLPASVVIVLACLPVAALQSGLSMLMRSFAAPVAVALPGAAAGVLLLMTGLEVPATVLPYGLLGRATQLGTGMFIDGGAVTAGAVTTSAAAALVLTAAITAATASLLDRLDIR</sequence>
<organism evidence="2 3">
    <name type="scientific">Actinopolyspora saharensis</name>
    <dbReference type="NCBI Taxonomy" id="995062"/>
    <lineage>
        <taxon>Bacteria</taxon>
        <taxon>Bacillati</taxon>
        <taxon>Actinomycetota</taxon>
        <taxon>Actinomycetes</taxon>
        <taxon>Actinopolysporales</taxon>
        <taxon>Actinopolysporaceae</taxon>
        <taxon>Actinopolyspora</taxon>
    </lineage>
</organism>
<dbReference type="STRING" id="995062.SAMN04489718_0744"/>
<feature type="transmembrane region" description="Helical" evidence="1">
    <location>
        <begin position="49"/>
        <end position="76"/>
    </location>
</feature>
<dbReference type="OrthoDB" id="9781996at2"/>
<feature type="transmembrane region" description="Helical" evidence="1">
    <location>
        <begin position="15"/>
        <end position="37"/>
    </location>
</feature>